<sequence length="44" mass="5077">MVASIKEFKFFIEELQWLDPLKRHSYGRPNFSGALSSVGRATDF</sequence>
<accession>A0A383C686</accession>
<dbReference type="AlphaFoldDB" id="A0A383C686"/>
<organism evidence="1">
    <name type="scientific">marine metagenome</name>
    <dbReference type="NCBI Taxonomy" id="408172"/>
    <lineage>
        <taxon>unclassified sequences</taxon>
        <taxon>metagenomes</taxon>
        <taxon>ecological metagenomes</taxon>
    </lineage>
</organism>
<dbReference type="EMBL" id="UINC01206099">
    <property type="protein sequence ID" value="SVE27569.1"/>
    <property type="molecule type" value="Genomic_DNA"/>
</dbReference>
<gene>
    <name evidence="1" type="ORF">METZ01_LOCUS480423</name>
</gene>
<evidence type="ECO:0000313" key="1">
    <source>
        <dbReference type="EMBL" id="SVE27569.1"/>
    </source>
</evidence>
<protein>
    <submittedName>
        <fullName evidence="1">Uncharacterized protein</fullName>
    </submittedName>
</protein>
<name>A0A383C686_9ZZZZ</name>
<proteinExistence type="predicted"/>
<reference evidence="1" key="1">
    <citation type="submission" date="2018-05" db="EMBL/GenBank/DDBJ databases">
        <authorList>
            <person name="Lanie J.A."/>
            <person name="Ng W.-L."/>
            <person name="Kazmierczak K.M."/>
            <person name="Andrzejewski T.M."/>
            <person name="Davidsen T.M."/>
            <person name="Wayne K.J."/>
            <person name="Tettelin H."/>
            <person name="Glass J.I."/>
            <person name="Rusch D."/>
            <person name="Podicherti R."/>
            <person name="Tsui H.-C.T."/>
            <person name="Winkler M.E."/>
        </authorList>
    </citation>
    <scope>NUCLEOTIDE SEQUENCE</scope>
</reference>